<protein>
    <submittedName>
        <fullName evidence="2">Uncharacterized protein</fullName>
    </submittedName>
</protein>
<evidence type="ECO:0000313" key="2">
    <source>
        <dbReference type="EMBL" id="TNN49064.1"/>
    </source>
</evidence>
<feature type="compositionally biased region" description="Basic and acidic residues" evidence="1">
    <location>
        <begin position="16"/>
        <end position="40"/>
    </location>
</feature>
<reference evidence="2 3" key="1">
    <citation type="submission" date="2019-03" db="EMBL/GenBank/DDBJ databases">
        <title>First draft genome of Liparis tanakae, snailfish: a comprehensive survey of snailfish specific genes.</title>
        <authorList>
            <person name="Kim W."/>
            <person name="Song I."/>
            <person name="Jeong J.-H."/>
            <person name="Kim D."/>
            <person name="Kim S."/>
            <person name="Ryu S."/>
            <person name="Song J.Y."/>
            <person name="Lee S.K."/>
        </authorList>
    </citation>
    <scope>NUCLEOTIDE SEQUENCE [LARGE SCALE GENOMIC DNA]</scope>
    <source>
        <tissue evidence="2">Muscle</tissue>
    </source>
</reference>
<evidence type="ECO:0000256" key="1">
    <source>
        <dbReference type="SAM" id="MobiDB-lite"/>
    </source>
</evidence>
<name>A0A4Z2G8C7_9TELE</name>
<gene>
    <name evidence="2" type="ORF">EYF80_040721</name>
</gene>
<feature type="compositionally biased region" description="Basic and acidic residues" evidence="1">
    <location>
        <begin position="50"/>
        <end position="63"/>
    </location>
</feature>
<dbReference type="EMBL" id="SRLO01000670">
    <property type="protein sequence ID" value="TNN49064.1"/>
    <property type="molecule type" value="Genomic_DNA"/>
</dbReference>
<dbReference type="AlphaFoldDB" id="A0A4Z2G8C7"/>
<keyword evidence="3" id="KW-1185">Reference proteome</keyword>
<organism evidence="2 3">
    <name type="scientific">Liparis tanakae</name>
    <name type="common">Tanaka's snailfish</name>
    <dbReference type="NCBI Taxonomy" id="230148"/>
    <lineage>
        <taxon>Eukaryota</taxon>
        <taxon>Metazoa</taxon>
        <taxon>Chordata</taxon>
        <taxon>Craniata</taxon>
        <taxon>Vertebrata</taxon>
        <taxon>Euteleostomi</taxon>
        <taxon>Actinopterygii</taxon>
        <taxon>Neopterygii</taxon>
        <taxon>Teleostei</taxon>
        <taxon>Neoteleostei</taxon>
        <taxon>Acanthomorphata</taxon>
        <taxon>Eupercaria</taxon>
        <taxon>Perciformes</taxon>
        <taxon>Cottioidei</taxon>
        <taxon>Cottales</taxon>
        <taxon>Liparidae</taxon>
        <taxon>Liparis</taxon>
    </lineage>
</organism>
<sequence length="91" mass="10816">MEDGEIPTHRMSIKIWQRERREGRRSVKSKSEERGARSEETGVFPLQRRRWSEGEGGRREESWRAQPSSLTLKSLALTLSHPSQERERDYY</sequence>
<comment type="caution">
    <text evidence="2">The sequence shown here is derived from an EMBL/GenBank/DDBJ whole genome shotgun (WGS) entry which is preliminary data.</text>
</comment>
<proteinExistence type="predicted"/>
<accession>A0A4Z2G8C7</accession>
<dbReference type="Proteomes" id="UP000314294">
    <property type="component" value="Unassembled WGS sequence"/>
</dbReference>
<evidence type="ECO:0000313" key="3">
    <source>
        <dbReference type="Proteomes" id="UP000314294"/>
    </source>
</evidence>
<feature type="region of interest" description="Disordered" evidence="1">
    <location>
        <begin position="1"/>
        <end position="68"/>
    </location>
</feature>